<sequence length="208" mass="22381">MASFSFKFTLLSLLAIFANSWMAIARDPDILTDFIVPPNLNGSEITGHFFTYHLNTTGNGGPDARETDVTMDEFPALNGQGVSLAVYTFPPRSAYPTHIHPRASELFLVTKGKVEVGLVDTANKLYKNSLGAGDVFLFPKGLVHYQYNALARASASAVSFFGSASPGEVSLPTTLFATGIDDGILAKIFKTDVPTIQKLKSGLATPRF</sequence>
<dbReference type="Pfam" id="PF00190">
    <property type="entry name" value="Cupin_1"/>
    <property type="match status" value="1"/>
</dbReference>
<proteinExistence type="inferred from homology"/>
<dbReference type="CDD" id="cd02241">
    <property type="entry name" value="cupin_OxOx"/>
    <property type="match status" value="1"/>
</dbReference>
<dbReference type="SUPFAM" id="SSF51182">
    <property type="entry name" value="RmlC-like cupins"/>
    <property type="match status" value="1"/>
</dbReference>
<evidence type="ECO:0000256" key="3">
    <source>
        <dbReference type="ARBA" id="ARBA00022523"/>
    </source>
</evidence>
<feature type="binding site" evidence="7">
    <location>
        <position position="100"/>
    </location>
    <ligand>
        <name>oxalate</name>
        <dbReference type="ChEBI" id="CHEBI:30623"/>
    </ligand>
</feature>
<evidence type="ECO:0000256" key="5">
    <source>
        <dbReference type="ARBA" id="ARBA00022723"/>
    </source>
</evidence>
<dbReference type="SMART" id="SM00835">
    <property type="entry name" value="Cupin_1"/>
    <property type="match status" value="1"/>
</dbReference>
<dbReference type="OMA" id="MNMTMPK"/>
<evidence type="ECO:0000259" key="10">
    <source>
        <dbReference type="SMART" id="SM00835"/>
    </source>
</evidence>
<dbReference type="PRINTS" id="PR00325">
    <property type="entry name" value="GERMIN"/>
</dbReference>
<dbReference type="PhylomeDB" id="A0A068UFB9"/>
<dbReference type="InterPro" id="IPR001929">
    <property type="entry name" value="Germin"/>
</dbReference>
<evidence type="ECO:0000256" key="2">
    <source>
        <dbReference type="ARBA" id="ARBA00007456"/>
    </source>
</evidence>
<gene>
    <name evidence="11" type="ORF">GSCOC_T00023932001</name>
</gene>
<keyword evidence="9" id="KW-0732">Signal</keyword>
<evidence type="ECO:0000256" key="9">
    <source>
        <dbReference type="RuleBase" id="RU366015"/>
    </source>
</evidence>
<reference evidence="12" key="1">
    <citation type="journal article" date="2014" name="Science">
        <title>The coffee genome provides insight into the convergent evolution of caffeine biosynthesis.</title>
        <authorList>
            <person name="Denoeud F."/>
            <person name="Carretero-Paulet L."/>
            <person name="Dereeper A."/>
            <person name="Droc G."/>
            <person name="Guyot R."/>
            <person name="Pietrella M."/>
            <person name="Zheng C."/>
            <person name="Alberti A."/>
            <person name="Anthony F."/>
            <person name="Aprea G."/>
            <person name="Aury J.M."/>
            <person name="Bento P."/>
            <person name="Bernard M."/>
            <person name="Bocs S."/>
            <person name="Campa C."/>
            <person name="Cenci A."/>
            <person name="Combes M.C."/>
            <person name="Crouzillat D."/>
            <person name="Da Silva C."/>
            <person name="Daddiego L."/>
            <person name="De Bellis F."/>
            <person name="Dussert S."/>
            <person name="Garsmeur O."/>
            <person name="Gayraud T."/>
            <person name="Guignon V."/>
            <person name="Jahn K."/>
            <person name="Jamilloux V."/>
            <person name="Joet T."/>
            <person name="Labadie K."/>
            <person name="Lan T."/>
            <person name="Leclercq J."/>
            <person name="Lepelley M."/>
            <person name="Leroy T."/>
            <person name="Li L.T."/>
            <person name="Librado P."/>
            <person name="Lopez L."/>
            <person name="Munoz A."/>
            <person name="Noel B."/>
            <person name="Pallavicini A."/>
            <person name="Perrotta G."/>
            <person name="Poncet V."/>
            <person name="Pot D."/>
            <person name="Priyono X."/>
            <person name="Rigoreau M."/>
            <person name="Rouard M."/>
            <person name="Rozas J."/>
            <person name="Tranchant-Dubreuil C."/>
            <person name="VanBuren R."/>
            <person name="Zhang Q."/>
            <person name="Andrade A.C."/>
            <person name="Argout X."/>
            <person name="Bertrand B."/>
            <person name="de Kochko A."/>
            <person name="Graziosi G."/>
            <person name="Henry R.J."/>
            <person name="Jayarama X."/>
            <person name="Ming R."/>
            <person name="Nagai C."/>
            <person name="Rounsley S."/>
            <person name="Sankoff D."/>
            <person name="Giuliano G."/>
            <person name="Albert V.A."/>
            <person name="Wincker P."/>
            <person name="Lashermes P."/>
        </authorList>
    </citation>
    <scope>NUCLEOTIDE SEQUENCE [LARGE SCALE GENOMIC DNA]</scope>
    <source>
        <strain evidence="12">cv. DH200-94</strain>
    </source>
</reference>
<dbReference type="InterPro" id="IPR006045">
    <property type="entry name" value="Cupin_1"/>
</dbReference>
<keyword evidence="3 9" id="KW-0052">Apoplast</keyword>
<feature type="domain" description="Cupin type-1" evidence="10">
    <location>
        <begin position="62"/>
        <end position="197"/>
    </location>
</feature>
<keyword evidence="5 7" id="KW-0479">Metal-binding</keyword>
<feature type="binding site" evidence="8">
    <location>
        <position position="144"/>
    </location>
    <ligand>
        <name>Mn(2+)</name>
        <dbReference type="ChEBI" id="CHEBI:29035"/>
    </ligand>
</feature>
<dbReference type="GO" id="GO:0030145">
    <property type="term" value="F:manganese ion binding"/>
    <property type="evidence" value="ECO:0007669"/>
    <property type="project" value="UniProtKB-UniRule"/>
</dbReference>
<dbReference type="OrthoDB" id="1546383at2759"/>
<dbReference type="InterPro" id="IPR011051">
    <property type="entry name" value="RmlC_Cupin_sf"/>
</dbReference>
<feature type="binding site" evidence="8">
    <location>
        <position position="105"/>
    </location>
    <ligand>
        <name>Mn(2+)</name>
        <dbReference type="ChEBI" id="CHEBI:29035"/>
    </ligand>
</feature>
<evidence type="ECO:0000256" key="1">
    <source>
        <dbReference type="ARBA" id="ARBA00004271"/>
    </source>
</evidence>
<comment type="subcellular location">
    <subcellularLocation>
        <location evidence="1 9">Secreted</location>
        <location evidence="1 9">Extracellular space</location>
        <location evidence="1 9">Apoplast</location>
    </subcellularLocation>
</comment>
<keyword evidence="6 7" id="KW-0464">Manganese</keyword>
<dbReference type="InParanoid" id="A0A068UFB9"/>
<evidence type="ECO:0000256" key="4">
    <source>
        <dbReference type="ARBA" id="ARBA00022525"/>
    </source>
</evidence>
<protein>
    <recommendedName>
        <fullName evidence="9">Germin-like protein</fullName>
    </recommendedName>
</protein>
<feature type="binding site" evidence="7">
    <location>
        <position position="105"/>
    </location>
    <ligand>
        <name>oxalate</name>
        <dbReference type="ChEBI" id="CHEBI:30623"/>
    </ligand>
</feature>
<evidence type="ECO:0000313" key="11">
    <source>
        <dbReference type="EMBL" id="CDP06894.1"/>
    </source>
</evidence>
<dbReference type="EMBL" id="HG739108">
    <property type="protein sequence ID" value="CDP06894.1"/>
    <property type="molecule type" value="Genomic_DNA"/>
</dbReference>
<evidence type="ECO:0000256" key="6">
    <source>
        <dbReference type="ARBA" id="ARBA00023211"/>
    </source>
</evidence>
<feature type="chain" id="PRO_5019610771" description="Germin-like protein" evidence="9">
    <location>
        <begin position="26"/>
        <end position="208"/>
    </location>
</feature>
<dbReference type="Proteomes" id="UP000295252">
    <property type="component" value="Chromosome I"/>
</dbReference>
<feature type="binding site" evidence="8">
    <location>
        <position position="100"/>
    </location>
    <ligand>
        <name>Mn(2+)</name>
        <dbReference type="ChEBI" id="CHEBI:29035"/>
    </ligand>
</feature>
<feature type="binding site" evidence="8">
    <location>
        <position position="98"/>
    </location>
    <ligand>
        <name>Mn(2+)</name>
        <dbReference type="ChEBI" id="CHEBI:29035"/>
    </ligand>
</feature>
<evidence type="ECO:0000256" key="7">
    <source>
        <dbReference type="PIRSR" id="PIRSR601929-1"/>
    </source>
</evidence>
<evidence type="ECO:0000313" key="12">
    <source>
        <dbReference type="Proteomes" id="UP000295252"/>
    </source>
</evidence>
<comment type="similarity">
    <text evidence="2 9">Belongs to the germin family.</text>
</comment>
<evidence type="ECO:0000256" key="8">
    <source>
        <dbReference type="PIRSR" id="PIRSR601929-2"/>
    </source>
</evidence>
<dbReference type="PANTHER" id="PTHR31238">
    <property type="entry name" value="GERMIN-LIKE PROTEIN SUBFAMILY 3 MEMBER 3"/>
    <property type="match status" value="1"/>
</dbReference>
<dbReference type="InterPro" id="IPR014710">
    <property type="entry name" value="RmlC-like_jellyroll"/>
</dbReference>
<keyword evidence="4 9" id="KW-0964">Secreted</keyword>
<dbReference type="GO" id="GO:0048046">
    <property type="term" value="C:apoplast"/>
    <property type="evidence" value="ECO:0007669"/>
    <property type="project" value="UniProtKB-SubCell"/>
</dbReference>
<keyword evidence="12" id="KW-1185">Reference proteome</keyword>
<dbReference type="Gramene" id="CDP06894">
    <property type="protein sequence ID" value="CDP06894"/>
    <property type="gene ID" value="GSCOC_T00023932001"/>
</dbReference>
<dbReference type="AlphaFoldDB" id="A0A068UFB9"/>
<accession>A0A068UFB9</accession>
<feature type="signal peptide" evidence="9">
    <location>
        <begin position="1"/>
        <end position="25"/>
    </location>
</feature>
<name>A0A068UFB9_COFCA</name>
<organism evidence="11 12">
    <name type="scientific">Coffea canephora</name>
    <name type="common">Robusta coffee</name>
    <dbReference type="NCBI Taxonomy" id="49390"/>
    <lineage>
        <taxon>Eukaryota</taxon>
        <taxon>Viridiplantae</taxon>
        <taxon>Streptophyta</taxon>
        <taxon>Embryophyta</taxon>
        <taxon>Tracheophyta</taxon>
        <taxon>Spermatophyta</taxon>
        <taxon>Magnoliopsida</taxon>
        <taxon>eudicotyledons</taxon>
        <taxon>Gunneridae</taxon>
        <taxon>Pentapetalae</taxon>
        <taxon>asterids</taxon>
        <taxon>lamiids</taxon>
        <taxon>Gentianales</taxon>
        <taxon>Rubiaceae</taxon>
        <taxon>Ixoroideae</taxon>
        <taxon>Gardenieae complex</taxon>
        <taxon>Bertiereae - Coffeeae clade</taxon>
        <taxon>Coffeeae</taxon>
        <taxon>Coffea</taxon>
    </lineage>
</organism>
<dbReference type="Gene3D" id="2.60.120.10">
    <property type="entry name" value="Jelly Rolls"/>
    <property type="match status" value="1"/>
</dbReference>